<feature type="region of interest" description="Disordered" evidence="5">
    <location>
        <begin position="158"/>
        <end position="207"/>
    </location>
</feature>
<keyword evidence="4 6" id="KW-0472">Membrane</keyword>
<feature type="compositionally biased region" description="Low complexity" evidence="5">
    <location>
        <begin position="58"/>
        <end position="93"/>
    </location>
</feature>
<feature type="compositionally biased region" description="Basic and acidic residues" evidence="5">
    <location>
        <begin position="158"/>
        <end position="169"/>
    </location>
</feature>
<keyword evidence="3 6" id="KW-1133">Transmembrane helix</keyword>
<dbReference type="PANTHER" id="PTHR15549">
    <property type="entry name" value="PAIRED IMMUNOGLOBULIN-LIKE TYPE 2 RECEPTOR"/>
    <property type="match status" value="1"/>
</dbReference>
<evidence type="ECO:0000256" key="4">
    <source>
        <dbReference type="ARBA" id="ARBA00023136"/>
    </source>
</evidence>
<dbReference type="AlphaFoldDB" id="A0AAW0Q3L7"/>
<dbReference type="EMBL" id="JAQQWP010000012">
    <property type="protein sequence ID" value="KAK8092974.1"/>
    <property type="molecule type" value="Genomic_DNA"/>
</dbReference>
<evidence type="ECO:0000256" key="6">
    <source>
        <dbReference type="SAM" id="Phobius"/>
    </source>
</evidence>
<name>A0AAW0Q3L7_9PEZI</name>
<organism evidence="8 9">
    <name type="scientific">Apiospora kogelbergensis</name>
    <dbReference type="NCBI Taxonomy" id="1337665"/>
    <lineage>
        <taxon>Eukaryota</taxon>
        <taxon>Fungi</taxon>
        <taxon>Dikarya</taxon>
        <taxon>Ascomycota</taxon>
        <taxon>Pezizomycotina</taxon>
        <taxon>Sordariomycetes</taxon>
        <taxon>Xylariomycetidae</taxon>
        <taxon>Amphisphaeriales</taxon>
        <taxon>Apiosporaceae</taxon>
        <taxon>Apiospora</taxon>
    </lineage>
</organism>
<reference evidence="8 9" key="1">
    <citation type="submission" date="2023-01" db="EMBL/GenBank/DDBJ databases">
        <title>Analysis of 21 Apiospora genomes using comparative genomics revels a genus with tremendous synthesis potential of carbohydrate active enzymes and secondary metabolites.</title>
        <authorList>
            <person name="Sorensen T."/>
        </authorList>
    </citation>
    <scope>NUCLEOTIDE SEQUENCE [LARGE SCALE GENOMIC DNA]</scope>
    <source>
        <strain evidence="8 9">CBS 117206</strain>
    </source>
</reference>
<dbReference type="GO" id="GO:0016020">
    <property type="term" value="C:membrane"/>
    <property type="evidence" value="ECO:0007669"/>
    <property type="project" value="UniProtKB-SubCell"/>
</dbReference>
<evidence type="ECO:0000313" key="8">
    <source>
        <dbReference type="EMBL" id="KAK8092974.1"/>
    </source>
</evidence>
<proteinExistence type="predicted"/>
<evidence type="ECO:0000256" key="1">
    <source>
        <dbReference type="ARBA" id="ARBA00004167"/>
    </source>
</evidence>
<evidence type="ECO:0000256" key="7">
    <source>
        <dbReference type="SAM" id="SignalP"/>
    </source>
</evidence>
<sequence>MLPASTLLRYLALAIVLLLHVSEATSAVRAVISTTATGGAGNAGSKFLYAPIPTSTSTSRRTALVQSPTSTSTPPLETTATSTPPSETSATPAPYIPNNSGDGLSPELKMGLGIGLGIGLPLIALLGLGCFFLWRLWGRQNQHQSPVHNEDREVFDYPAKERGDEKVDGARVTPKELQSTELYEADGEYRGPQTQTSPTMRPVELNA</sequence>
<evidence type="ECO:0000313" key="9">
    <source>
        <dbReference type="Proteomes" id="UP001392437"/>
    </source>
</evidence>
<feature type="chain" id="PRO_5043911960" evidence="7">
    <location>
        <begin position="25"/>
        <end position="207"/>
    </location>
</feature>
<evidence type="ECO:0000256" key="3">
    <source>
        <dbReference type="ARBA" id="ARBA00022989"/>
    </source>
</evidence>
<protein>
    <submittedName>
        <fullName evidence="8">Uncharacterized protein</fullName>
    </submittedName>
</protein>
<dbReference type="Proteomes" id="UP001392437">
    <property type="component" value="Unassembled WGS sequence"/>
</dbReference>
<gene>
    <name evidence="8" type="ORF">PG999_014561</name>
</gene>
<feature type="signal peptide" evidence="7">
    <location>
        <begin position="1"/>
        <end position="24"/>
    </location>
</feature>
<keyword evidence="9" id="KW-1185">Reference proteome</keyword>
<keyword evidence="7" id="KW-0732">Signal</keyword>
<evidence type="ECO:0000256" key="2">
    <source>
        <dbReference type="ARBA" id="ARBA00022692"/>
    </source>
</evidence>
<evidence type="ECO:0000256" key="5">
    <source>
        <dbReference type="SAM" id="MobiDB-lite"/>
    </source>
</evidence>
<feature type="transmembrane region" description="Helical" evidence="6">
    <location>
        <begin position="112"/>
        <end position="134"/>
    </location>
</feature>
<dbReference type="InterPro" id="IPR051694">
    <property type="entry name" value="Immunoregulatory_rcpt-like"/>
</dbReference>
<comment type="caution">
    <text evidence="8">The sequence shown here is derived from an EMBL/GenBank/DDBJ whole genome shotgun (WGS) entry which is preliminary data.</text>
</comment>
<accession>A0AAW0Q3L7</accession>
<keyword evidence="2 6" id="KW-0812">Transmembrane</keyword>
<comment type="subcellular location">
    <subcellularLocation>
        <location evidence="1">Membrane</location>
        <topology evidence="1">Single-pass membrane protein</topology>
    </subcellularLocation>
</comment>
<dbReference type="GO" id="GO:0071944">
    <property type="term" value="C:cell periphery"/>
    <property type="evidence" value="ECO:0007669"/>
    <property type="project" value="UniProtKB-ARBA"/>
</dbReference>
<feature type="region of interest" description="Disordered" evidence="5">
    <location>
        <begin position="58"/>
        <end position="95"/>
    </location>
</feature>